<evidence type="ECO:0000313" key="3">
    <source>
        <dbReference type="EMBL" id="KAJ5353912.1"/>
    </source>
</evidence>
<comment type="similarity">
    <text evidence="1">Belongs to the short-chain dehydrogenases/reductases (SDR) family.</text>
</comment>
<evidence type="ECO:0000256" key="2">
    <source>
        <dbReference type="ARBA" id="ARBA00023002"/>
    </source>
</evidence>
<comment type="caution">
    <text evidence="3">The sequence shown here is derived from an EMBL/GenBank/DDBJ whole genome shotgun (WGS) entry which is preliminary data.</text>
</comment>
<dbReference type="CDD" id="cd05233">
    <property type="entry name" value="SDR_c"/>
    <property type="match status" value="1"/>
</dbReference>
<dbReference type="PANTHER" id="PTHR43008:SF7">
    <property type="entry name" value="SHORT CHAIN DEHYDROGENASE_REDUCTASE (AFU_ORTHOLOGUE AFUA_2G00830)"/>
    <property type="match status" value="1"/>
</dbReference>
<dbReference type="EMBL" id="JAPZBR010000005">
    <property type="protein sequence ID" value="KAJ5353912.1"/>
    <property type="molecule type" value="Genomic_DNA"/>
</dbReference>
<proteinExistence type="inferred from homology"/>
<dbReference type="GO" id="GO:0050664">
    <property type="term" value="F:oxidoreductase activity, acting on NAD(P)H, oxygen as acceptor"/>
    <property type="evidence" value="ECO:0007669"/>
    <property type="project" value="TreeGrafter"/>
</dbReference>
<dbReference type="SUPFAM" id="SSF51735">
    <property type="entry name" value="NAD(P)-binding Rossmann-fold domains"/>
    <property type="match status" value="1"/>
</dbReference>
<gene>
    <name evidence="3" type="ORF">N7541_006476</name>
</gene>
<dbReference type="Gene3D" id="3.40.50.720">
    <property type="entry name" value="NAD(P)-binding Rossmann-like Domain"/>
    <property type="match status" value="1"/>
</dbReference>
<dbReference type="PANTHER" id="PTHR43008">
    <property type="entry name" value="BENZIL REDUCTASE"/>
    <property type="match status" value="1"/>
</dbReference>
<name>A0A9W9R559_PENBR</name>
<evidence type="ECO:0000313" key="4">
    <source>
        <dbReference type="Proteomes" id="UP001148299"/>
    </source>
</evidence>
<dbReference type="InterPro" id="IPR002347">
    <property type="entry name" value="SDR_fam"/>
</dbReference>
<reference evidence="3" key="2">
    <citation type="journal article" date="2023" name="IMA Fungus">
        <title>Comparative genomic study of the Penicillium genus elucidates a diverse pangenome and 15 lateral gene transfer events.</title>
        <authorList>
            <person name="Petersen C."/>
            <person name="Sorensen T."/>
            <person name="Nielsen M.R."/>
            <person name="Sondergaard T.E."/>
            <person name="Sorensen J.L."/>
            <person name="Fitzpatrick D.A."/>
            <person name="Frisvad J.C."/>
            <person name="Nielsen K.L."/>
        </authorList>
    </citation>
    <scope>NUCLEOTIDE SEQUENCE</scope>
    <source>
        <strain evidence="3">IBT 35675</strain>
    </source>
</reference>
<dbReference type="GO" id="GO:0016616">
    <property type="term" value="F:oxidoreductase activity, acting on the CH-OH group of donors, NAD or NADP as acceptor"/>
    <property type="evidence" value="ECO:0007669"/>
    <property type="project" value="UniProtKB-ARBA"/>
</dbReference>
<keyword evidence="4" id="KW-1185">Reference proteome</keyword>
<protein>
    <submittedName>
        <fullName evidence="3">Uncharacterized protein</fullName>
    </submittedName>
</protein>
<organism evidence="3 4">
    <name type="scientific">Penicillium brevicompactum</name>
    <dbReference type="NCBI Taxonomy" id="5074"/>
    <lineage>
        <taxon>Eukaryota</taxon>
        <taxon>Fungi</taxon>
        <taxon>Dikarya</taxon>
        <taxon>Ascomycota</taxon>
        <taxon>Pezizomycotina</taxon>
        <taxon>Eurotiomycetes</taxon>
        <taxon>Eurotiomycetidae</taxon>
        <taxon>Eurotiales</taxon>
        <taxon>Aspergillaceae</taxon>
        <taxon>Penicillium</taxon>
    </lineage>
</organism>
<evidence type="ECO:0000256" key="1">
    <source>
        <dbReference type="ARBA" id="ARBA00006484"/>
    </source>
</evidence>
<sequence>MNLILLDKSDDGLQQALLQFPSTETTMTTTHSIDVSSIDSWRSLMPQIEAQYPKGIDLLVLNAGTGVKSNKGYRKNSEYFEKTFAINTLGYRNGHIAILDVVKDSNEARAIILTGSKQGITNSPSDPAYNASNAAVRTIAEHPPFDMVKAALNVSLHLLVPGWTYTGFHTAAFKDKPVGACTSE</sequence>
<dbReference type="AlphaFoldDB" id="A0A9W9R559"/>
<dbReference type="Proteomes" id="UP001148299">
    <property type="component" value="Unassembled WGS sequence"/>
</dbReference>
<dbReference type="InterPro" id="IPR036291">
    <property type="entry name" value="NAD(P)-bd_dom_sf"/>
</dbReference>
<accession>A0A9W9R559</accession>
<reference evidence="3" key="1">
    <citation type="submission" date="2022-12" db="EMBL/GenBank/DDBJ databases">
        <authorList>
            <person name="Petersen C."/>
        </authorList>
    </citation>
    <scope>NUCLEOTIDE SEQUENCE</scope>
    <source>
        <strain evidence="3">IBT 35675</strain>
    </source>
</reference>
<keyword evidence="2" id="KW-0560">Oxidoreductase</keyword>
<dbReference type="Pfam" id="PF00106">
    <property type="entry name" value="adh_short"/>
    <property type="match status" value="1"/>
</dbReference>